<protein>
    <submittedName>
        <fullName evidence="2">Uncharacterized protein</fullName>
    </submittedName>
</protein>
<dbReference type="Proteomes" id="UP001515480">
    <property type="component" value="Unassembled WGS sequence"/>
</dbReference>
<feature type="compositionally biased region" description="Gly residues" evidence="1">
    <location>
        <begin position="138"/>
        <end position="150"/>
    </location>
</feature>
<dbReference type="InterPro" id="IPR046341">
    <property type="entry name" value="SET_dom_sf"/>
</dbReference>
<evidence type="ECO:0000256" key="1">
    <source>
        <dbReference type="SAM" id="MobiDB-lite"/>
    </source>
</evidence>
<name>A0AB34JKV8_PRYPA</name>
<reference evidence="2 3" key="1">
    <citation type="journal article" date="2024" name="Science">
        <title>Giant polyketide synthase enzymes in the biosynthesis of giant marine polyether toxins.</title>
        <authorList>
            <person name="Fallon T.R."/>
            <person name="Shende V.V."/>
            <person name="Wierzbicki I.H."/>
            <person name="Pendleton A.L."/>
            <person name="Watervoot N.F."/>
            <person name="Auber R.P."/>
            <person name="Gonzalez D.J."/>
            <person name="Wisecaver J.H."/>
            <person name="Moore B.S."/>
        </authorList>
    </citation>
    <scope>NUCLEOTIDE SEQUENCE [LARGE SCALE GENOMIC DNA]</scope>
    <source>
        <strain evidence="2 3">12B1</strain>
    </source>
</reference>
<comment type="caution">
    <text evidence="2">The sequence shown here is derived from an EMBL/GenBank/DDBJ whole genome shotgun (WGS) entry which is preliminary data.</text>
</comment>
<accession>A0AB34JKV8</accession>
<dbReference type="AlphaFoldDB" id="A0AB34JKV8"/>
<sequence>MRVRDSDYYVDGSMALDLPLHLRGALINSCRGTSLRPNVHRVYVRPRSWTVHDLPLVVFKASCDIEAGTFLRYDYAFRVAGAASSSAADAALPEPLPPPSLPAPSSSVAADASPSLYDPCLARIDPESAESSTAHNMGGEGGGGNKAAID</sequence>
<keyword evidence="3" id="KW-1185">Reference proteome</keyword>
<organism evidence="2 3">
    <name type="scientific">Prymnesium parvum</name>
    <name type="common">Toxic golden alga</name>
    <dbReference type="NCBI Taxonomy" id="97485"/>
    <lineage>
        <taxon>Eukaryota</taxon>
        <taxon>Haptista</taxon>
        <taxon>Haptophyta</taxon>
        <taxon>Prymnesiophyceae</taxon>
        <taxon>Prymnesiales</taxon>
        <taxon>Prymnesiaceae</taxon>
        <taxon>Prymnesium</taxon>
    </lineage>
</organism>
<evidence type="ECO:0000313" key="3">
    <source>
        <dbReference type="Proteomes" id="UP001515480"/>
    </source>
</evidence>
<gene>
    <name evidence="2" type="ORF">AB1Y20_017554</name>
</gene>
<proteinExistence type="predicted"/>
<dbReference type="Gene3D" id="2.170.270.10">
    <property type="entry name" value="SET domain"/>
    <property type="match status" value="1"/>
</dbReference>
<dbReference type="EMBL" id="JBGBPQ010000006">
    <property type="protein sequence ID" value="KAL1522569.1"/>
    <property type="molecule type" value="Genomic_DNA"/>
</dbReference>
<feature type="compositionally biased region" description="Low complexity" evidence="1">
    <location>
        <begin position="103"/>
        <end position="112"/>
    </location>
</feature>
<evidence type="ECO:0000313" key="2">
    <source>
        <dbReference type="EMBL" id="KAL1522569.1"/>
    </source>
</evidence>
<feature type="region of interest" description="Disordered" evidence="1">
    <location>
        <begin position="88"/>
        <end position="112"/>
    </location>
</feature>
<feature type="region of interest" description="Disordered" evidence="1">
    <location>
        <begin position="128"/>
        <end position="150"/>
    </location>
</feature>